<keyword evidence="4" id="KW-0723">Serine/threonine-protein kinase</keyword>
<keyword evidence="7" id="KW-0819">tRNA processing</keyword>
<dbReference type="Gene3D" id="1.10.510.10">
    <property type="entry name" value="Transferase(Phosphotransferase) domain 1"/>
    <property type="match status" value="1"/>
</dbReference>
<evidence type="ECO:0000313" key="21">
    <source>
        <dbReference type="EnsemblMetazoa" id="GAUT042193-PA"/>
    </source>
</evidence>
<dbReference type="EC" id="2.7.11.1" evidence="3"/>
<evidence type="ECO:0000256" key="6">
    <source>
        <dbReference type="ARBA" id="ARBA00022679"/>
    </source>
</evidence>
<evidence type="ECO:0000256" key="12">
    <source>
        <dbReference type="ARBA" id="ARBA00023242"/>
    </source>
</evidence>
<dbReference type="AlphaFoldDB" id="A0A1A9VN21"/>
<evidence type="ECO:0000313" key="22">
    <source>
        <dbReference type="Proteomes" id="UP000078200"/>
    </source>
</evidence>
<dbReference type="GO" id="GO:0000408">
    <property type="term" value="C:EKC/KEOPS complex"/>
    <property type="evidence" value="ECO:0007669"/>
    <property type="project" value="TreeGrafter"/>
</dbReference>
<evidence type="ECO:0000256" key="13">
    <source>
        <dbReference type="ARBA" id="ARBA00047899"/>
    </source>
</evidence>
<comment type="similarity">
    <text evidence="2">Belongs to the protein kinase superfamily. BUD32 family.</text>
</comment>
<dbReference type="GO" id="GO:0070525">
    <property type="term" value="P:tRNA threonylcarbamoyladenosine metabolic process"/>
    <property type="evidence" value="ECO:0007669"/>
    <property type="project" value="TreeGrafter"/>
</dbReference>
<evidence type="ECO:0000256" key="19">
    <source>
        <dbReference type="ARBA" id="ARBA00081359"/>
    </source>
</evidence>
<comment type="function">
    <text evidence="15">Component of the EKC/KEOPS complex that is required for the formation of a threonylcarbamoyl group on adenosine at position 37 (t(6)A37) in tRNAs that read codons beginning with adenine. The complex is probably involved in the transfer of the threonylcarbamoyl moiety of threonylcarbamoyl-AMP (TC-AMP) to the N6 group of A37. TP53RK has ATPase activity in the context of the EKC/KEOPS complex and likely plays a supporting role to the catalytic subunit OSGEP. Atypical protein kinase that phosphorylates 'Ser-15' of p53/TP53 protein and may therefore participate in its activation.</text>
</comment>
<dbReference type="Pfam" id="PF06293">
    <property type="entry name" value="Kdo"/>
    <property type="match status" value="1"/>
</dbReference>
<dbReference type="GO" id="GO:0004674">
    <property type="term" value="F:protein serine/threonine kinase activity"/>
    <property type="evidence" value="ECO:0007669"/>
    <property type="project" value="UniProtKB-KW"/>
</dbReference>
<evidence type="ECO:0000256" key="3">
    <source>
        <dbReference type="ARBA" id="ARBA00012513"/>
    </source>
</evidence>
<dbReference type="VEuPathDB" id="VectorBase:GAUT042193"/>
<dbReference type="GO" id="GO:0005829">
    <property type="term" value="C:cytosol"/>
    <property type="evidence" value="ECO:0007669"/>
    <property type="project" value="TreeGrafter"/>
</dbReference>
<dbReference type="GO" id="GO:0005524">
    <property type="term" value="F:ATP binding"/>
    <property type="evidence" value="ECO:0007669"/>
    <property type="project" value="UniProtKB-KW"/>
</dbReference>
<keyword evidence="22" id="KW-1185">Reference proteome</keyword>
<sequence>MFPMEGLLKQGAEGRLYLGEYKGEKCLIKERFVKKYRHPDLDMQITRQRMKAESKAASRCQAAGILAPRILHMDLSERKIYMEFYEKAVTAKEYIERAVKEQNEENEQREILKALCERVGHIIGCMHAHNIIHGDLTTSNILINPKVNDNFIDYEVIFIDFGLSHYNQGAEDKGVDLYVLERALLSTHSEQPYLFEYILQAYRKQCGKDEVSVVAKFEEVRARGRKRTMIG</sequence>
<dbReference type="STRING" id="7395.A0A1A9VN21"/>
<dbReference type="EnsemblMetazoa" id="GAUT042193-RA">
    <property type="protein sequence ID" value="GAUT042193-PA"/>
    <property type="gene ID" value="GAUT042193"/>
</dbReference>
<evidence type="ECO:0000256" key="7">
    <source>
        <dbReference type="ARBA" id="ARBA00022694"/>
    </source>
</evidence>
<dbReference type="FunFam" id="3.30.200.20:FF:000201">
    <property type="entry name" value="TP53-regulating kinase isoform X1"/>
    <property type="match status" value="1"/>
</dbReference>
<reference evidence="21" key="1">
    <citation type="submission" date="2020-05" db="UniProtKB">
        <authorList>
            <consortium name="EnsemblMetazoa"/>
        </authorList>
    </citation>
    <scope>IDENTIFICATION</scope>
    <source>
        <strain evidence="21">TTRI</strain>
    </source>
</reference>
<evidence type="ECO:0000256" key="5">
    <source>
        <dbReference type="ARBA" id="ARBA00022553"/>
    </source>
</evidence>
<keyword evidence="12" id="KW-0539">Nucleus</keyword>
<proteinExistence type="inferred from homology"/>
<evidence type="ECO:0000256" key="17">
    <source>
        <dbReference type="ARBA" id="ARBA00079584"/>
    </source>
</evidence>
<organism evidence="21 22">
    <name type="scientific">Glossina austeni</name>
    <name type="common">Savannah tsetse fly</name>
    <dbReference type="NCBI Taxonomy" id="7395"/>
    <lineage>
        <taxon>Eukaryota</taxon>
        <taxon>Metazoa</taxon>
        <taxon>Ecdysozoa</taxon>
        <taxon>Arthropoda</taxon>
        <taxon>Hexapoda</taxon>
        <taxon>Insecta</taxon>
        <taxon>Pterygota</taxon>
        <taxon>Neoptera</taxon>
        <taxon>Endopterygota</taxon>
        <taxon>Diptera</taxon>
        <taxon>Brachycera</taxon>
        <taxon>Muscomorpha</taxon>
        <taxon>Hippoboscoidea</taxon>
        <taxon>Glossinidae</taxon>
        <taxon>Glossina</taxon>
    </lineage>
</organism>
<evidence type="ECO:0000256" key="8">
    <source>
        <dbReference type="ARBA" id="ARBA00022741"/>
    </source>
</evidence>
<dbReference type="InterPro" id="IPR008266">
    <property type="entry name" value="Tyr_kinase_AS"/>
</dbReference>
<dbReference type="InterPro" id="IPR022495">
    <property type="entry name" value="Bud32"/>
</dbReference>
<evidence type="ECO:0000256" key="15">
    <source>
        <dbReference type="ARBA" id="ARBA00056624"/>
    </source>
</evidence>
<protein>
    <recommendedName>
        <fullName evidence="3">non-specific serine/threonine protein kinase</fullName>
        <ecNumber evidence="3">2.7.11.1</ecNumber>
    </recommendedName>
    <alternativeName>
        <fullName evidence="17">Nori-2</fullName>
    </alternativeName>
    <alternativeName>
        <fullName evidence="18">TP53-regulating kinase</fullName>
    </alternativeName>
    <alternativeName>
        <fullName evidence="19">p53-related protein kinase</fullName>
    </alternativeName>
</protein>
<comment type="subunit">
    <text evidence="16">Component of the EKC/KEOPS complex composed of at least GON7, TP53RK, TPRKB, OSGEP and LAGE3; the whole complex dimerizes.</text>
</comment>
<evidence type="ECO:0000256" key="1">
    <source>
        <dbReference type="ARBA" id="ARBA00004123"/>
    </source>
</evidence>
<dbReference type="InterPro" id="IPR011009">
    <property type="entry name" value="Kinase-like_dom_sf"/>
</dbReference>
<dbReference type="SUPFAM" id="SSF56112">
    <property type="entry name" value="Protein kinase-like (PK-like)"/>
    <property type="match status" value="1"/>
</dbReference>
<keyword evidence="5" id="KW-0597">Phosphoprotein</keyword>
<name>A0A1A9VN21_GLOAU</name>
<dbReference type="GO" id="GO:0016787">
    <property type="term" value="F:hydrolase activity"/>
    <property type="evidence" value="ECO:0007669"/>
    <property type="project" value="UniProtKB-KW"/>
</dbReference>
<dbReference type="Gene3D" id="3.30.200.20">
    <property type="entry name" value="Phosphorylase Kinase, domain 1"/>
    <property type="match status" value="1"/>
</dbReference>
<comment type="catalytic activity">
    <reaction evidence="14">
        <text>L-seryl-[protein] + ATP = O-phospho-L-seryl-[protein] + ADP + H(+)</text>
        <dbReference type="Rhea" id="RHEA:17989"/>
        <dbReference type="Rhea" id="RHEA-COMP:9863"/>
        <dbReference type="Rhea" id="RHEA-COMP:11604"/>
        <dbReference type="ChEBI" id="CHEBI:15378"/>
        <dbReference type="ChEBI" id="CHEBI:29999"/>
        <dbReference type="ChEBI" id="CHEBI:30616"/>
        <dbReference type="ChEBI" id="CHEBI:83421"/>
        <dbReference type="ChEBI" id="CHEBI:456216"/>
        <dbReference type="EC" id="2.7.11.1"/>
    </reaction>
</comment>
<dbReference type="PANTHER" id="PTHR12209">
    <property type="entry name" value="NON-SPECIFIC SERINE/THREONINE PROTEIN KINASE"/>
    <property type="match status" value="1"/>
</dbReference>
<keyword evidence="11" id="KW-0067">ATP-binding</keyword>
<feature type="domain" description="Protein kinase" evidence="20">
    <location>
        <begin position="2"/>
        <end position="231"/>
    </location>
</feature>
<keyword evidence="10" id="KW-0378">Hydrolase</keyword>
<evidence type="ECO:0000256" key="10">
    <source>
        <dbReference type="ARBA" id="ARBA00022801"/>
    </source>
</evidence>
<evidence type="ECO:0000256" key="18">
    <source>
        <dbReference type="ARBA" id="ARBA00080585"/>
    </source>
</evidence>
<dbReference type="InterPro" id="IPR000719">
    <property type="entry name" value="Prot_kinase_dom"/>
</dbReference>
<dbReference type="PROSITE" id="PS50011">
    <property type="entry name" value="PROTEIN_KINASE_DOM"/>
    <property type="match status" value="1"/>
</dbReference>
<dbReference type="FunFam" id="1.10.510.10:FF:000323">
    <property type="entry name" value="TP53-regulating kinase, putative"/>
    <property type="match status" value="1"/>
</dbReference>
<keyword evidence="9" id="KW-0418">Kinase</keyword>
<evidence type="ECO:0000256" key="4">
    <source>
        <dbReference type="ARBA" id="ARBA00022527"/>
    </source>
</evidence>
<keyword evidence="6" id="KW-0808">Transferase</keyword>
<evidence type="ECO:0000256" key="16">
    <source>
        <dbReference type="ARBA" id="ARBA00062157"/>
    </source>
</evidence>
<evidence type="ECO:0000259" key="20">
    <source>
        <dbReference type="PROSITE" id="PS50011"/>
    </source>
</evidence>
<dbReference type="Proteomes" id="UP000078200">
    <property type="component" value="Unassembled WGS sequence"/>
</dbReference>
<dbReference type="GO" id="GO:0005634">
    <property type="term" value="C:nucleus"/>
    <property type="evidence" value="ECO:0007669"/>
    <property type="project" value="UniProtKB-SubCell"/>
</dbReference>
<evidence type="ECO:0000256" key="9">
    <source>
        <dbReference type="ARBA" id="ARBA00022777"/>
    </source>
</evidence>
<keyword evidence="8" id="KW-0547">Nucleotide-binding</keyword>
<comment type="subcellular location">
    <subcellularLocation>
        <location evidence="1">Nucleus</location>
    </subcellularLocation>
</comment>
<accession>A0A1A9VN21</accession>
<dbReference type="PROSITE" id="PS00109">
    <property type="entry name" value="PROTEIN_KINASE_TYR"/>
    <property type="match status" value="1"/>
</dbReference>
<evidence type="ECO:0000256" key="14">
    <source>
        <dbReference type="ARBA" id="ARBA00048679"/>
    </source>
</evidence>
<evidence type="ECO:0000256" key="2">
    <source>
        <dbReference type="ARBA" id="ARBA00010630"/>
    </source>
</evidence>
<evidence type="ECO:0000256" key="11">
    <source>
        <dbReference type="ARBA" id="ARBA00022840"/>
    </source>
</evidence>
<dbReference type="PANTHER" id="PTHR12209:SF0">
    <property type="entry name" value="EKC_KEOPS COMPLEX SUBUNIT TP53RK"/>
    <property type="match status" value="1"/>
</dbReference>
<dbReference type="NCBIfam" id="TIGR03724">
    <property type="entry name" value="arch_bud32"/>
    <property type="match status" value="1"/>
</dbReference>
<dbReference type="GO" id="GO:0008033">
    <property type="term" value="P:tRNA processing"/>
    <property type="evidence" value="ECO:0007669"/>
    <property type="project" value="UniProtKB-KW"/>
</dbReference>
<comment type="catalytic activity">
    <reaction evidence="13">
        <text>L-threonyl-[protein] + ATP = O-phospho-L-threonyl-[protein] + ADP + H(+)</text>
        <dbReference type="Rhea" id="RHEA:46608"/>
        <dbReference type="Rhea" id="RHEA-COMP:11060"/>
        <dbReference type="Rhea" id="RHEA-COMP:11605"/>
        <dbReference type="ChEBI" id="CHEBI:15378"/>
        <dbReference type="ChEBI" id="CHEBI:30013"/>
        <dbReference type="ChEBI" id="CHEBI:30616"/>
        <dbReference type="ChEBI" id="CHEBI:61977"/>
        <dbReference type="ChEBI" id="CHEBI:456216"/>
        <dbReference type="EC" id="2.7.11.1"/>
    </reaction>
</comment>